<evidence type="ECO:0000259" key="8">
    <source>
        <dbReference type="PROSITE" id="PS51981"/>
    </source>
</evidence>
<keyword evidence="3" id="KW-0479">Metal-binding</keyword>
<feature type="region of interest" description="Disordered" evidence="7">
    <location>
        <begin position="4287"/>
        <end position="4309"/>
    </location>
</feature>
<dbReference type="EMBL" id="CALNXK010000009">
    <property type="protein sequence ID" value="CAH3041686.1"/>
    <property type="molecule type" value="Genomic_DNA"/>
</dbReference>
<reference evidence="9 10" key="1">
    <citation type="submission" date="2022-05" db="EMBL/GenBank/DDBJ databases">
        <authorList>
            <consortium name="Genoscope - CEA"/>
            <person name="William W."/>
        </authorList>
    </citation>
    <scope>NUCLEOTIDE SEQUENCE [LARGE SCALE GENOMIC DNA]</scope>
</reference>
<dbReference type="InterPro" id="IPR027417">
    <property type="entry name" value="P-loop_NTPase"/>
</dbReference>
<dbReference type="PANTHER" id="PTHR22605:SF16">
    <property type="entry name" value="E3 UBIQUITIN-PROTEIN LIGASE RNF213"/>
    <property type="match status" value="1"/>
</dbReference>
<evidence type="ECO:0000256" key="5">
    <source>
        <dbReference type="ARBA" id="ARBA00022833"/>
    </source>
</evidence>
<keyword evidence="4" id="KW-0863">Zinc-finger</keyword>
<keyword evidence="10" id="KW-1185">Reference proteome</keyword>
<evidence type="ECO:0000313" key="10">
    <source>
        <dbReference type="Proteomes" id="UP001159405"/>
    </source>
</evidence>
<dbReference type="Gene3D" id="3.40.50.300">
    <property type="entry name" value="P-loop containing nucleotide triphosphate hydrolases"/>
    <property type="match status" value="2"/>
</dbReference>
<dbReference type="InterPro" id="IPR003593">
    <property type="entry name" value="AAA+_ATPase"/>
</dbReference>
<dbReference type="SUPFAM" id="SSF52540">
    <property type="entry name" value="P-loop containing nucleoside triphosphate hydrolases"/>
    <property type="match status" value="2"/>
</dbReference>
<dbReference type="Proteomes" id="UP001159405">
    <property type="component" value="Unassembled WGS sequence"/>
</dbReference>
<evidence type="ECO:0000256" key="2">
    <source>
        <dbReference type="ARBA" id="ARBA00022490"/>
    </source>
</evidence>
<feature type="domain" description="RZ-type" evidence="8">
    <location>
        <begin position="4213"/>
        <end position="4291"/>
    </location>
</feature>
<keyword evidence="6" id="KW-0391">Immunity</keyword>
<comment type="caution">
    <text evidence="9">The sequence shown here is derived from an EMBL/GenBank/DDBJ whole genome shotgun (WGS) entry which is preliminary data.</text>
</comment>
<evidence type="ECO:0000256" key="7">
    <source>
        <dbReference type="SAM" id="MobiDB-lite"/>
    </source>
</evidence>
<dbReference type="InterPro" id="IPR031248">
    <property type="entry name" value="RNF213"/>
</dbReference>
<name>A0ABN8N6X5_9CNID</name>
<evidence type="ECO:0000313" key="9">
    <source>
        <dbReference type="EMBL" id="CAH3041686.1"/>
    </source>
</evidence>
<keyword evidence="5" id="KW-0862">Zinc</keyword>
<dbReference type="Pfam" id="PF20173">
    <property type="entry name" value="ZnF_RZ-type"/>
    <property type="match status" value="1"/>
</dbReference>
<evidence type="ECO:0000256" key="3">
    <source>
        <dbReference type="ARBA" id="ARBA00022723"/>
    </source>
</evidence>
<evidence type="ECO:0000256" key="1">
    <source>
        <dbReference type="ARBA" id="ARBA00004496"/>
    </source>
</evidence>
<proteinExistence type="predicted"/>
<dbReference type="PROSITE" id="PS51981">
    <property type="entry name" value="ZF_RZ"/>
    <property type="match status" value="1"/>
</dbReference>
<dbReference type="InterPro" id="IPR046439">
    <property type="entry name" value="ZF_RZ_dom"/>
</dbReference>
<dbReference type="PANTHER" id="PTHR22605">
    <property type="entry name" value="RZ-TYPE DOMAIN-CONTAINING PROTEIN"/>
    <property type="match status" value="1"/>
</dbReference>
<sequence length="4951" mass="562751">MDEERLHIRAGAGDLGEYNLNCVDLTSMGTCKDKKNLMRFRGQFTLSLDCARQGTSYKYVVVKKGVVHWEYLPEFPSRHYAAIVNRFLSIPEKYLQPGGKWDQVDGVSYIYGERSFLGRLYDYIRSMETAENRKLALLMHLPKWSGFLLNEPGEEMDATTALVELDRVVSCLFTNVWVQERYCSPEKKKPLDFSIKTVLSDLVQKKVKQNSTLLAQSKADLNVRASALVSSLAIVLLLKQYDLSLSQEDKLMLLRCLALECDPCAKKCTAYEVVLEEFSGGLRDRAAVGIEDLCNEVMANYWNADGEWLFAIPLLHFLRGDSIPFEEPDIAGAYNKLPWIGAQKLRIKEFQRSEKLNLMDALPQLVSAFEVDRLFKRTFINAVPIWELHKFVSFKTFHISDICVALVNFLSRENIHTTKWMDVSKCIKSMVKQAKEELETAESSLKKLEFTTSICLKLLETCLKRLTFRDHLETICMLIRLLFTSMQRHRHQIATMGGDNVAEIKEDEVFSKLLKIVRDHLMRDLPQTMSCYYRSDILQKELEIWSDLLRVENEHQEFDIYRDFLIEELTSRARKVEEKYLVEIFCEVSMDGLDKAVGEAFTKLAFEAVDKIIKKKGDADVAFRSLRSSSTREGATNAGKYGELLSMLLTKSWPKVDGGTDSRIGLDKGTVEFLLSWNPMAGYLKFFGDGSGRGAILTGGGQETLSMAKSLLEALVEVLLNASITFEILLLLQEFKQRFLELVKTSVLVVNYEEGRRFATKEKIEQTLNERIEEIGEFQAFKARVLSFTAMCDLIQPVNISDVKNQASKDVSTSKICDLCERDDRMQIEVKFFELPQRVRDILSPLHRVKESSTFQQLWEQSGKKAQTARLNDESMKRELSIFNVVDNVWRPAYEAWNQLVASAFDGSLELTGVDKFFESYRNRKEDLLRELLCIFTLGEINYRSNQLKAQAKERVTQIQRYQQLGQYASAADTIWEFKEAMGFTGDFKVIEVLRNQSYEFKQRPLKGIGEQFADAGKALKCLDVDKAGCLKAVVESRRLVEWLRKTITSTQELKVLVDLALITAGESDMETDRISSLHTSCLGFAPLIFDLKETMEKKVSFDQLMKACDPVWKAVEADNALPQKLRDTSLHLEWLKTVKESHGSVAMTSLAQAKTINSSGVYHVGDKVSAEDPTTQSKGRLRVEDVVRLTVPLTSEGGKVQSKIYSLDELKDLQSKLMLIAGKAEKGKDDVETFVKNLEGVMRLATAYINLSESGFVHCMHWNQEFHCSKDQREGECTSEELAVASTAMENCYLDWKKKVSDTRKEYQELNFFTTQQLILLRKEIAIACYRSDLHIGNPQVLNLLESVRANLNTEVLKAAIQRAFKGTNLLEHTKRSGDVPSFSLIPHQADFGTRTSLFENKNYYVERTPSAVVTSPKVQGTSVKKEKAKEISKIRRFVNAAEDDGYSEQVALSALASLGVDAEEDDLLLWCLEESDDADLESLFEKAMSNPIIVREIYPQEVLNDQELHLEETSETLKQWDRSVEVPTMPDAESTVYQDAQHDEDNETEISEYLTLAQLGSILRELAVKGEGTKPRVFPAFLKRGRPNLMLVPKGDVLATVLALYMHDKQQPLPSHEEVLICTPETTTEEVELLWRRAIGNLEGRFYCLVHADQLDFSVSKQAVDKLGVLTQGLAGKMGEHYGLVVMCSSENEDRANIVAALDQYRVAAPPCPSSSDLQSYLKKHFRIPPPQYGYINSSKITWEPAGTLDPEKLCVRVVTSNRGGLGKTLYVRRLTDRLQKLINNDIVVSRDTGTSLHVTVPLHGNCTDSSMLVDSLFPHAVMANVPLSRVFHLDVSPSMRRGLDTLLFNLLVLGFLCDKMGRVWRRRMTDLYVIEITTASPLPTGFIREEEAESLKSLSGRSTKKPFYDLLPTVACSTPRTVSCRLAAKSDPKDINPLFDAKEFRSPQFQRVYQYLKLSKEGKNMDNFTFVPGNIDDDQKTCLSLMLSNCGIPDPSWAEIRHFVSFLNSQLRDCEQSIFCDMKLMRSVLAGPDVLNLEGFRSFVVRFMIQMSRDFATPSLTDENTVFYTEDNAELQRREIEQFKLRRRWESSPHPYLFFNEDRMTMTFLGFFINSTGDLIDPQTLRTLEKGLMSKHLRNGLQAQRVDFTANPENWKKAEKIRQLCSVMGIKWNLANPNYDPDPAYELTTDNVKKILAIHMRFRCNIPVIVMGETGCGKTRLIRYMCGLQAGPQEKGQPRTRNMLLVKVHGGTTYKDIQQKVQKAEEMARENQDKNIDTVLFFDEANTTEALSMIKEVMVDRRIRGRPIGRGLERLQFIAACNPYRRHTDDMIHKLESAGLGYHVKTDESDDRLGHIPLRHLVYRVHALPGSMRPLIWDFGRLNDEVESLYTFQIVCRYILHEGQLPGDSSTVQAVSAVLAASQKYMRNQSDECSFVSLRDVERAMQVMVWFFKHVDTLGRLMRRVIIQQRREEGVEVEDDDNDEEDEEPIDPVTRALVLAIGVCYHAKLQEKRQDYRKVVAQSFKAPCLLPGGEKQILRELASCQRAVLNELTLGPNIAPNTALSENVFMMVVCIELRIPLFVVGKPGSSKSLAKTVVADNMQGDAARSKLFRSFKQVHMASYQCSPLSTPEGIVATFRQCSKLQEGKNPGSFVSVVVLDEVGLAEDSPLMPLKTLHPLLEDGVTSADDVIETDEKPQRVAFIGISNWALDPAKMNRGIMLSRGVPDVRELVDSALGICSTDKRVKRYIQTLISPLAEGYAELYKQQRNFPTLKKCGKEEFFGLRDFYSLIKMVYAIAAKSGQKPTWNQLEHAIRRNFGGLEEGKPVRIFKQYFHFTEEDENADAPTTIRLIEASLRREDVADRTNFSENRYLLILTENYAALGMIQQHLLKTSEDAVVIFGSSFPNDQEYTQICRNINRIKVCMETGRTVILLNLESLYESLYDALNQYYVYFGGQKYVDLGLGTHRVKCRVDDDFKLIVIAEKDVVYNNFPIPLINRLEKHFLVTSTSLTQDQMDLVKEMRSWADKFAEVKRSRKFTIGDAFVGYHEDTIPSIIMQVCNDLSDEVSSCHDQPEDPWDITVARRCKKMLLEMATPDAIARLPASVLEEEAREIWRTYFHEQQHSCLAGFLRHVLILDSFQLNAQRQEGLLIQVTTHSRLLSNSDLVYLCNSTGFHRSAVDFMALQQFQTEQQFRSSVRKFFEDLGGADSGILIVQCDSGDHNFNLIAGARHILLEERKNAPELLNLQTIAAVHVVLVVQLPRIAGGCRNFVGFQGGKWISTHIDELRPPERYTPSIEELIDKPISKLFGGESEGRPDHKLLAVKFLRNCVQAAACRIDDEGGSTERSTQRIELLLHLLPEDSEGLEEKWTFAGVLAQRTFHLLKERESNAENAHWWLHSEALSGTGVQEWGTFRKALWKRIYSAVVPILAEIIGFADRDKNLDLMNGGNSWVSTLWLKIMANRNISELSYRKMISPVTETVRERVQVIGSGAGGNSFQCLFPFSFLVKERVDNLLKDALSITAQSSATLVEALRDLIDKSELGPLFRELPHEHFPALQYLTDFVHMVYKSSSESEHQLVCEAILSSARERGVEEDEMIDIALVHVAHSRIQSRLRCFSKLVQAQPEVVEKLKEVFREKQAEVLLDVITLQVCLEELTLSEEVLLGQDSLSIWCDRMLLIRPAVEDMMRRDKFGVSTEENSSYGERAAVLLYRCRSMWQRAGAVRLFVEHVTLLNECDGDEVNSESVVTLWKELGEETNFSSHRSLQTIEKFLINYTEDTRNRDNNSCDSELRRRCNAFFMELVSLFCFGESCESLEAEALSLLMRYVTGQHSAQTKDFSPFPDYGIDTTPVVRSFLLQQLLRSSTKLVKERLEAFLKEAQSLKPDPQHVKEVCFLCVQCMEDTMISRYQAKVSDSKLTVKFKHAKKICEEAFKALNVNSDKSFEMSVGTLEAVAKGRYVLKLVADYVLICFIEGDSSYTRDLDAQRELMLLLESARRFCVEGSSSTPQLYLLKQLVRLYGFECVRTMGGYQELEWVLPLEARQQVDNVIQDRFLVHEHHYRTIREGMAKAVISGNSESITTATEMQSVCKEILILLALYREVTLTNGSLQGQIISEEVKETLDGFIQNGGHISLKVQPFARQLLKNKQGDQFKELRVFPGKSSQEHTLAEIVIHTSAALQCLCPGSLSEPLATLMMEPLKLTHSYLPTMPEDNFAECIAVIAETMRGTGVPGEWYECGFCKHPYFIGECSQPMEKGQCPDCGKVIGGEQHRFLGEYKISDRADRTKTGHALGPPDSRPTTPEPQRNLSPIICSLLRIIMHSAMVMGACRNPQAAAQLITPPCDPKYVAEFLWKHMQRDLDVLGRALGRSVDDAALTVHLVLQQMISLNGGQTAKTHDTQLRTRKSRRNWETDFSSVVIVPVVKQLDQKLQKCSKLVMEDERFGSDPLVRTLYEFDEQKENPNLGVKPMSRSLWKYRRRITVEHLVNSFQQEALSADEDQYKVLGAFLKQEHKLRSIHFLPDIVRLQRLLMDRFHRRIDRSDAETFTIREFLQSLPRGAAREEYVNLIQSFKMAWNSCHSFLGDQGRLRVPEDLCNSTLDNDCPIALLLPSTKGMGVCSTALTYFLVNTHDEFLGTFRSMTNQESVLERVPVTEVTISHLIAYDPEKDLLPLILAHCNYSLEVGKETSVQYDWAALERQLIDRFLRGRPFVDFREERFAFSRDTREDTVFASLAEKIPQEPISRVIEGQIITDLRSSLSDVCDVLSSLDIAIGFLASSGGQEGRHLKSYLHGTLKLPKERGLKSPTAEQHCYLSHTLALWRLMALEKVKIKSRNKQEPFEQMSDIFKEKLSSSDVAQLNRTLRKIDMDSFLPRLLEMILLKVKHAKESDVSMSFNEYFELYLADKGLEQIPGTENISDDVQMKHLKAVWNAAVHLSDDFHKGGQSDAA</sequence>
<gene>
    <name evidence="9" type="ORF">PLOB_00047850</name>
</gene>
<protein>
    <recommendedName>
        <fullName evidence="8">RZ-type domain-containing protein</fullName>
    </recommendedName>
</protein>
<evidence type="ECO:0000256" key="6">
    <source>
        <dbReference type="ARBA" id="ARBA00022859"/>
    </source>
</evidence>
<comment type="subcellular location">
    <subcellularLocation>
        <location evidence="1">Cytoplasm</location>
    </subcellularLocation>
</comment>
<dbReference type="SMART" id="SM00382">
    <property type="entry name" value="AAA"/>
    <property type="match status" value="2"/>
</dbReference>
<keyword evidence="2" id="KW-0963">Cytoplasm</keyword>
<evidence type="ECO:0000256" key="4">
    <source>
        <dbReference type="ARBA" id="ARBA00022771"/>
    </source>
</evidence>
<accession>A0ABN8N6X5</accession>
<organism evidence="9 10">
    <name type="scientific">Porites lobata</name>
    <dbReference type="NCBI Taxonomy" id="104759"/>
    <lineage>
        <taxon>Eukaryota</taxon>
        <taxon>Metazoa</taxon>
        <taxon>Cnidaria</taxon>
        <taxon>Anthozoa</taxon>
        <taxon>Hexacorallia</taxon>
        <taxon>Scleractinia</taxon>
        <taxon>Fungiina</taxon>
        <taxon>Poritidae</taxon>
        <taxon>Porites</taxon>
    </lineage>
</organism>